<dbReference type="CDD" id="cd01335">
    <property type="entry name" value="Radical_SAM"/>
    <property type="match status" value="1"/>
</dbReference>
<dbReference type="InterPro" id="IPR013785">
    <property type="entry name" value="Aldolase_TIM"/>
</dbReference>
<dbReference type="PANTHER" id="PTHR11228:SF7">
    <property type="entry name" value="PQQA PEPTIDE CYCLASE"/>
    <property type="match status" value="1"/>
</dbReference>
<dbReference type="Gene3D" id="3.20.20.70">
    <property type="entry name" value="Aldolase class I"/>
    <property type="match status" value="1"/>
</dbReference>
<feature type="domain" description="Radical SAM core" evidence="5">
    <location>
        <begin position="99"/>
        <end position="258"/>
    </location>
</feature>
<protein>
    <submittedName>
        <fullName evidence="6">AslB Arylsulfatase regulator (Fe-S oxidoreductase)</fullName>
    </submittedName>
</protein>
<dbReference type="GO" id="GO:0046872">
    <property type="term" value="F:metal ion binding"/>
    <property type="evidence" value="ECO:0007669"/>
    <property type="project" value="UniProtKB-KW"/>
</dbReference>
<dbReference type="InterPro" id="IPR050377">
    <property type="entry name" value="Radical_SAM_PqqE_MftC-like"/>
</dbReference>
<sequence length="349" mass="40326">MNNYFCVMPFFGMEYITKTDRTTACCLLPPRVDIEHVKSAMLEGKRPSECNACWKLEDQNLTSDRQTKNAMLDFYANRDINFIEADCKKGNYSKQIIKIPTSNLCNSTCLTCNANASSAWGALRGTVEKKYIIRDEQLSIPDYPNLKMLSFVGGEPLYEKKNFEILQKVIDSGNTDCFISLVTNGSVELTDKQISILKKFKNVNLCVSIDGIKSVFEYMRFPLKWDILVKNLELYRTLTPLVSVSYTISNTNIMYYSETVEWFADQNLDYNHNIVSSPNYFCPSNLTPIQKTKILESNPNYKNELSDILDINKEFDNELYYRFKQEINTQDCLKNINIKNYLPEFAKLL</sequence>
<dbReference type="GO" id="GO:0003824">
    <property type="term" value="F:catalytic activity"/>
    <property type="evidence" value="ECO:0007669"/>
    <property type="project" value="InterPro"/>
</dbReference>
<dbReference type="PANTHER" id="PTHR11228">
    <property type="entry name" value="RADICAL SAM DOMAIN PROTEIN"/>
    <property type="match status" value="1"/>
</dbReference>
<reference evidence="6" key="1">
    <citation type="submission" date="2020-04" db="EMBL/GenBank/DDBJ databases">
        <authorList>
            <person name="Chiriac C."/>
            <person name="Salcher M."/>
            <person name="Ghai R."/>
            <person name="Kavagutti S V."/>
        </authorList>
    </citation>
    <scope>NUCLEOTIDE SEQUENCE</scope>
</reference>
<name>A0A6J5LGI0_9CAUD</name>
<dbReference type="SFLD" id="SFLDS00029">
    <property type="entry name" value="Radical_SAM"/>
    <property type="match status" value="1"/>
</dbReference>
<evidence type="ECO:0000256" key="3">
    <source>
        <dbReference type="ARBA" id="ARBA00023004"/>
    </source>
</evidence>
<dbReference type="InterPro" id="IPR058240">
    <property type="entry name" value="rSAM_sf"/>
</dbReference>
<dbReference type="InterPro" id="IPR007197">
    <property type="entry name" value="rSAM"/>
</dbReference>
<evidence type="ECO:0000313" key="6">
    <source>
        <dbReference type="EMBL" id="CAB4133321.1"/>
    </source>
</evidence>
<keyword evidence="3" id="KW-0408">Iron</keyword>
<organism evidence="6">
    <name type="scientific">uncultured Caudovirales phage</name>
    <dbReference type="NCBI Taxonomy" id="2100421"/>
    <lineage>
        <taxon>Viruses</taxon>
        <taxon>Duplodnaviria</taxon>
        <taxon>Heunggongvirae</taxon>
        <taxon>Uroviricota</taxon>
        <taxon>Caudoviricetes</taxon>
        <taxon>Peduoviridae</taxon>
        <taxon>Maltschvirus</taxon>
        <taxon>Maltschvirus maltsch</taxon>
    </lineage>
</organism>
<dbReference type="NCBIfam" id="NF033640">
    <property type="entry name" value="N_Twi_rSAM"/>
    <property type="match status" value="1"/>
</dbReference>
<evidence type="ECO:0000256" key="1">
    <source>
        <dbReference type="ARBA" id="ARBA00022691"/>
    </source>
</evidence>
<keyword evidence="1" id="KW-0949">S-adenosyl-L-methionine</keyword>
<evidence type="ECO:0000256" key="2">
    <source>
        <dbReference type="ARBA" id="ARBA00022723"/>
    </source>
</evidence>
<keyword evidence="2" id="KW-0479">Metal-binding</keyword>
<evidence type="ECO:0000259" key="5">
    <source>
        <dbReference type="Pfam" id="PF04055"/>
    </source>
</evidence>
<dbReference type="SUPFAM" id="SSF102114">
    <property type="entry name" value="Radical SAM enzymes"/>
    <property type="match status" value="1"/>
</dbReference>
<dbReference type="EMBL" id="LR796274">
    <property type="protein sequence ID" value="CAB4133321.1"/>
    <property type="molecule type" value="Genomic_DNA"/>
</dbReference>
<evidence type="ECO:0000256" key="4">
    <source>
        <dbReference type="ARBA" id="ARBA00023014"/>
    </source>
</evidence>
<accession>A0A6J5LGI0</accession>
<keyword evidence="4" id="KW-0411">Iron-sulfur</keyword>
<proteinExistence type="predicted"/>
<gene>
    <name evidence="6" type="ORF">UFOVP257_134</name>
</gene>
<dbReference type="Pfam" id="PF04055">
    <property type="entry name" value="Radical_SAM"/>
    <property type="match status" value="1"/>
</dbReference>
<dbReference type="GO" id="GO:0051536">
    <property type="term" value="F:iron-sulfur cluster binding"/>
    <property type="evidence" value="ECO:0007669"/>
    <property type="project" value="UniProtKB-KW"/>
</dbReference>